<name>A0A6N3DNV4_9FIRM</name>
<feature type="transmembrane region" description="Helical" evidence="1">
    <location>
        <begin position="220"/>
        <end position="246"/>
    </location>
</feature>
<keyword evidence="1" id="KW-0812">Transmembrane</keyword>
<feature type="transmembrane region" description="Helical" evidence="1">
    <location>
        <begin position="163"/>
        <end position="181"/>
    </location>
</feature>
<feature type="transmembrane region" description="Helical" evidence="1">
    <location>
        <begin position="331"/>
        <end position="350"/>
    </location>
</feature>
<feature type="transmembrane region" description="Helical" evidence="1">
    <location>
        <begin position="41"/>
        <end position="68"/>
    </location>
</feature>
<organism evidence="2">
    <name type="scientific">Intestinibacter bartlettii</name>
    <dbReference type="NCBI Taxonomy" id="261299"/>
    <lineage>
        <taxon>Bacteria</taxon>
        <taxon>Bacillati</taxon>
        <taxon>Bacillota</taxon>
        <taxon>Clostridia</taxon>
        <taxon>Peptostreptococcales</taxon>
        <taxon>Peptostreptococcaceae</taxon>
        <taxon>Intestinibacter</taxon>
    </lineage>
</organism>
<sequence length="355" mass="37971">MKDVNRKKWAKIEIVGLILVISSFLALIFSPDSLSNLFNCITAQVFPIVVDVFLTSDVGIAIVVSVIVGRILERFGFTDALIRLFLPVMKALNINPSVVIPSIYNILGDINASGKVAGPVLVKANATKSEQKIAVATMIQNPQSFATFVLGLIALSVFKINSLPVVLLSIFVPLIVVPFILSKTIYRNTKGVELEELPRFTPDTPIMKVLFDSGIEGMHLLLLVIIPAVAVVFSLIGILDFIGIWAPIQQYMGSALSVLGVEPSSGIVTLLVSPTLAMSQVADLVGSIDPRLVVGGFVLANSGLPISVILGQVPVTWAESTDLSEKEALKAAILGCLIRIITATLLAYVLTPFIV</sequence>
<feature type="transmembrane region" description="Helical" evidence="1">
    <location>
        <begin position="292"/>
        <end position="311"/>
    </location>
</feature>
<proteinExistence type="predicted"/>
<gene>
    <name evidence="2" type="ORF">IBLFYP30_02251</name>
</gene>
<evidence type="ECO:0000256" key="1">
    <source>
        <dbReference type="SAM" id="Phobius"/>
    </source>
</evidence>
<protein>
    <recommendedName>
        <fullName evidence="3">Nucleoside recognition</fullName>
    </recommendedName>
</protein>
<dbReference type="EMBL" id="CACRUE010000033">
    <property type="protein sequence ID" value="VYU28739.1"/>
    <property type="molecule type" value="Genomic_DNA"/>
</dbReference>
<keyword evidence="1" id="KW-0472">Membrane</keyword>
<dbReference type="AlphaFoldDB" id="A0A6N3DNV4"/>
<keyword evidence="1" id="KW-1133">Transmembrane helix</keyword>
<reference evidence="2" key="1">
    <citation type="submission" date="2019-11" db="EMBL/GenBank/DDBJ databases">
        <authorList>
            <person name="Feng L."/>
        </authorList>
    </citation>
    <scope>NUCLEOTIDE SEQUENCE</scope>
    <source>
        <strain evidence="2">IbartlettiiLFYP30</strain>
    </source>
</reference>
<feature type="transmembrane region" description="Helical" evidence="1">
    <location>
        <begin position="12"/>
        <end position="29"/>
    </location>
</feature>
<accession>A0A6N3DNV4</accession>
<feature type="transmembrane region" description="Helical" evidence="1">
    <location>
        <begin position="133"/>
        <end position="157"/>
    </location>
</feature>
<evidence type="ECO:0008006" key="3">
    <source>
        <dbReference type="Google" id="ProtNLM"/>
    </source>
</evidence>
<evidence type="ECO:0000313" key="2">
    <source>
        <dbReference type="EMBL" id="VYU28739.1"/>
    </source>
</evidence>
<dbReference type="RefSeq" id="WP_156530998.1">
    <property type="nucleotide sequence ID" value="NZ_CACRUE010000033.1"/>
</dbReference>